<dbReference type="CDD" id="cd00829">
    <property type="entry name" value="SCP-x_thiolase"/>
    <property type="match status" value="1"/>
</dbReference>
<dbReference type="AlphaFoldDB" id="A0A7J6M340"/>
<evidence type="ECO:0000313" key="3">
    <source>
        <dbReference type="EMBL" id="KAF4665983.1"/>
    </source>
</evidence>
<dbReference type="Proteomes" id="UP000570595">
    <property type="component" value="Unassembled WGS sequence"/>
</dbReference>
<comment type="caution">
    <text evidence="3">The sequence shown here is derived from an EMBL/GenBank/DDBJ whole genome shotgun (WGS) entry which is preliminary data.</text>
</comment>
<dbReference type="Gene3D" id="3.40.47.10">
    <property type="match status" value="1"/>
</dbReference>
<dbReference type="InterPro" id="IPR055140">
    <property type="entry name" value="Thiolase_C_2"/>
</dbReference>
<sequence>MDLRTRTERMANRDAYMQKLIEDIRQSRKNGSLEQGSMEVSPLGGRVEYRPPPRTVVAPTTRLSRPQSAGRCWSSGRASVVSTPEKPRQRQNQCMVVTPAAPMPGTGKGLRRDGIPMAQPRAGWGLDQPDRDPPTLTSLQHKPGTPPTPMRSDNLVVHLAAMACVMLPAAGGAFTDSYFLIELQGSIRSPDGRFDGKVLGNLTLNAAGNPEIVLGHHVLEGRMEPLKKHLLVFRPTDKRVPYFSDVNSKEAYTSQVHEALGVVKWKAIFQTRARTLRASRAGGDLGTTPAVFFNMSSANKVYVIGGGVCPFRMPKSKDCLDYTEYARIACTKALEDAGLKYEDITVAVAAWNYGDTAAGHRALYEMGLTGIPIINTNVNCSAGSCGVFLGRSLLKAGICGDVCLVLGMEQMERGLSESKYTDRENPVGPQLKHVHKLGSPTELIKPGMNQWTSDVCRMFAGAADEYAERHCAEDREKFCRYLADITVKNRAHGTQNPDACIRSATTREKVLRRPFCGSISEPMSAPTADGAAAIIICSERWYRSHEFIQTGRATEVCAQSMVTDLPSSFGDTYAGLCGLEMARKAAKTCYKESGIAAKDVNVVELHDCFSINELLLYEALGFCREGGGLKMVEGMSWRENQEGGKYCEQRTALGSRVVINPSGGLESKGHPIAATGVAQCVELHRQLTRTAGKRQVPGARIGLQHNFGLGGAAVVTLYKSIGPQHKL</sequence>
<dbReference type="PANTHER" id="PTHR42870">
    <property type="entry name" value="ACETYL-COA C-ACETYLTRANSFERASE"/>
    <property type="match status" value="1"/>
</dbReference>
<organism evidence="3 4">
    <name type="scientific">Perkinsus olseni</name>
    <name type="common">Perkinsus atlanticus</name>
    <dbReference type="NCBI Taxonomy" id="32597"/>
    <lineage>
        <taxon>Eukaryota</taxon>
        <taxon>Sar</taxon>
        <taxon>Alveolata</taxon>
        <taxon>Perkinsozoa</taxon>
        <taxon>Perkinsea</taxon>
        <taxon>Perkinsida</taxon>
        <taxon>Perkinsidae</taxon>
        <taxon>Perkinsus</taxon>
    </lineage>
</organism>
<feature type="region of interest" description="Disordered" evidence="1">
    <location>
        <begin position="121"/>
        <end position="151"/>
    </location>
</feature>
<proteinExistence type="predicted"/>
<dbReference type="GO" id="GO:0016746">
    <property type="term" value="F:acyltransferase activity"/>
    <property type="evidence" value="ECO:0007669"/>
    <property type="project" value="InterPro"/>
</dbReference>
<feature type="domain" description="Thiolase C-terminal" evidence="2">
    <location>
        <begin position="580"/>
        <end position="713"/>
    </location>
</feature>
<dbReference type="InterPro" id="IPR016039">
    <property type="entry name" value="Thiolase-like"/>
</dbReference>
<dbReference type="OrthoDB" id="542135at2759"/>
<feature type="region of interest" description="Disordered" evidence="1">
    <location>
        <begin position="27"/>
        <end position="91"/>
    </location>
</feature>
<dbReference type="SUPFAM" id="SSF53901">
    <property type="entry name" value="Thiolase-like"/>
    <property type="match status" value="1"/>
</dbReference>
<dbReference type="PANTHER" id="PTHR42870:SF1">
    <property type="entry name" value="NON-SPECIFIC LIPID-TRANSFER PROTEIN-LIKE 2"/>
    <property type="match status" value="1"/>
</dbReference>
<gene>
    <name evidence="3" type="ORF">FOZ61_010289</name>
</gene>
<evidence type="ECO:0000259" key="2">
    <source>
        <dbReference type="Pfam" id="PF22691"/>
    </source>
</evidence>
<accession>A0A7J6M340</accession>
<reference evidence="3 4" key="1">
    <citation type="submission" date="2020-04" db="EMBL/GenBank/DDBJ databases">
        <title>Perkinsus olseni comparative genomics.</title>
        <authorList>
            <person name="Bogema D.R."/>
        </authorList>
    </citation>
    <scope>NUCLEOTIDE SEQUENCE [LARGE SCALE GENOMIC DNA]</scope>
    <source>
        <strain evidence="3">ATCC PRA-179</strain>
    </source>
</reference>
<protein>
    <recommendedName>
        <fullName evidence="2">Thiolase C-terminal domain-containing protein</fullName>
    </recommendedName>
</protein>
<evidence type="ECO:0000256" key="1">
    <source>
        <dbReference type="SAM" id="MobiDB-lite"/>
    </source>
</evidence>
<dbReference type="EMBL" id="JABAHT010000082">
    <property type="protein sequence ID" value="KAF4665983.1"/>
    <property type="molecule type" value="Genomic_DNA"/>
</dbReference>
<dbReference type="Pfam" id="PF22691">
    <property type="entry name" value="Thiolase_C_1"/>
    <property type="match status" value="1"/>
</dbReference>
<evidence type="ECO:0000313" key="4">
    <source>
        <dbReference type="Proteomes" id="UP000570595"/>
    </source>
</evidence>
<name>A0A7J6M340_PEROL</name>